<dbReference type="EMBL" id="JACGWL010000015">
    <property type="protein sequence ID" value="KAK4386176.1"/>
    <property type="molecule type" value="Genomic_DNA"/>
</dbReference>
<accession>A0AAE1W3N6</accession>
<name>A0AAE1W3N6_9LAMI</name>
<comment type="caution">
    <text evidence="3">The sequence shown here is derived from an EMBL/GenBank/DDBJ whole genome shotgun (WGS) entry which is preliminary data.</text>
</comment>
<sequence length="249" mass="28422">MKYRWVYPFERFLCELKKKVKNKAHVEASIVEAYIVEEIGMFTSQYFEPDVQSKRSMSRRNDKCTSSNDGFQVSIFNYPDRASGATKKRFLSGPERHIIETSYLNELYQHHHPADPIIDRLVSTEFNDWFKPHVHPELKLYGQRATKVSLLGSSAEVTSALPTLLTSTTSRLNVTTPAIAYQPEEVVPVPIVAIDNQSYDLHDPNSLQVVLEAAGTSRRQLHENDDENENEHEDSGGDDKTDDEKYEAT</sequence>
<evidence type="ECO:0000313" key="4">
    <source>
        <dbReference type="Proteomes" id="UP001289374"/>
    </source>
</evidence>
<dbReference type="PANTHER" id="PTHR48258">
    <property type="entry name" value="DUF4218 DOMAIN-CONTAINING PROTEIN-RELATED"/>
    <property type="match status" value="1"/>
</dbReference>
<protein>
    <recommendedName>
        <fullName evidence="2">DUF4218 domain-containing protein</fullName>
    </recommendedName>
</protein>
<evidence type="ECO:0000313" key="3">
    <source>
        <dbReference type="EMBL" id="KAK4386176.1"/>
    </source>
</evidence>
<feature type="domain" description="DUF4218" evidence="2">
    <location>
        <begin position="2"/>
        <end position="61"/>
    </location>
</feature>
<evidence type="ECO:0000256" key="1">
    <source>
        <dbReference type="SAM" id="MobiDB-lite"/>
    </source>
</evidence>
<dbReference type="Proteomes" id="UP001289374">
    <property type="component" value="Unassembled WGS sequence"/>
</dbReference>
<keyword evidence="4" id="KW-1185">Reference proteome</keyword>
<dbReference type="Pfam" id="PF13960">
    <property type="entry name" value="DUF4218"/>
    <property type="match status" value="1"/>
</dbReference>
<feature type="region of interest" description="Disordered" evidence="1">
    <location>
        <begin position="216"/>
        <end position="249"/>
    </location>
</feature>
<dbReference type="PANTHER" id="PTHR48258:SF3">
    <property type="entry name" value="FK506-BINDING PROTEIN 4-LIKE ISOFORM X1"/>
    <property type="match status" value="1"/>
</dbReference>
<dbReference type="AlphaFoldDB" id="A0AAE1W3N6"/>
<reference evidence="3" key="2">
    <citation type="journal article" date="2024" name="Plant">
        <title>Genomic evolution and insights into agronomic trait innovations of Sesamum species.</title>
        <authorList>
            <person name="Miao H."/>
            <person name="Wang L."/>
            <person name="Qu L."/>
            <person name="Liu H."/>
            <person name="Sun Y."/>
            <person name="Le M."/>
            <person name="Wang Q."/>
            <person name="Wei S."/>
            <person name="Zheng Y."/>
            <person name="Lin W."/>
            <person name="Duan Y."/>
            <person name="Cao H."/>
            <person name="Xiong S."/>
            <person name="Wang X."/>
            <person name="Wei L."/>
            <person name="Li C."/>
            <person name="Ma Q."/>
            <person name="Ju M."/>
            <person name="Zhao R."/>
            <person name="Li G."/>
            <person name="Mu C."/>
            <person name="Tian Q."/>
            <person name="Mei H."/>
            <person name="Zhang T."/>
            <person name="Gao T."/>
            <person name="Zhang H."/>
        </authorList>
    </citation>
    <scope>NUCLEOTIDE SEQUENCE</scope>
    <source>
        <strain evidence="3">K16</strain>
    </source>
</reference>
<reference evidence="3" key="1">
    <citation type="submission" date="2020-06" db="EMBL/GenBank/DDBJ databases">
        <authorList>
            <person name="Li T."/>
            <person name="Hu X."/>
            <person name="Zhang T."/>
            <person name="Song X."/>
            <person name="Zhang H."/>
            <person name="Dai N."/>
            <person name="Sheng W."/>
            <person name="Hou X."/>
            <person name="Wei L."/>
        </authorList>
    </citation>
    <scope>NUCLEOTIDE SEQUENCE</scope>
    <source>
        <strain evidence="3">K16</strain>
        <tissue evidence="3">Leaf</tissue>
    </source>
</reference>
<proteinExistence type="predicted"/>
<evidence type="ECO:0000259" key="2">
    <source>
        <dbReference type="Pfam" id="PF13960"/>
    </source>
</evidence>
<dbReference type="InterPro" id="IPR025452">
    <property type="entry name" value="DUF4218"/>
</dbReference>
<organism evidence="3 4">
    <name type="scientific">Sesamum angolense</name>
    <dbReference type="NCBI Taxonomy" id="2727404"/>
    <lineage>
        <taxon>Eukaryota</taxon>
        <taxon>Viridiplantae</taxon>
        <taxon>Streptophyta</taxon>
        <taxon>Embryophyta</taxon>
        <taxon>Tracheophyta</taxon>
        <taxon>Spermatophyta</taxon>
        <taxon>Magnoliopsida</taxon>
        <taxon>eudicotyledons</taxon>
        <taxon>Gunneridae</taxon>
        <taxon>Pentapetalae</taxon>
        <taxon>asterids</taxon>
        <taxon>lamiids</taxon>
        <taxon>Lamiales</taxon>
        <taxon>Pedaliaceae</taxon>
        <taxon>Sesamum</taxon>
    </lineage>
</organism>
<feature type="compositionally biased region" description="Basic and acidic residues" evidence="1">
    <location>
        <begin position="233"/>
        <end position="249"/>
    </location>
</feature>
<gene>
    <name evidence="3" type="ORF">Sango_2488200</name>
</gene>